<proteinExistence type="predicted"/>
<keyword evidence="1" id="KW-0328">Glycosyltransferase</keyword>
<sequence>MKVLVIRFSSIGDIVLTTPVLRCLKEQLAHAEVHYLTKLTFSPILMHNPHIDKLWYLHSDLAPVIEELKKEKFDCIIDLHHNLRTMQVKRALKVKKCYSFPKLNIQKWLLTNLKIDLMPDKSIVDRYMETVKPLRVANDGKGLDHFLPPQKQLGNKDIPMSHWGGYVGCVIGGSMNTKKLPVDKWKEFCRLSPYPIMLLGGPEDMYEGGKIAEMDPVKIYNSCGKFNLSESAELVKMARVVVSNDTGLMHIAAAYKKPIISLWGNTSPEMGMFPYYGHNNLKERIAPELTIMENKALRCHPCSKIGYDKCPKGHFKCMNELDMTQVADRVRSSWNATAKKLVF</sequence>
<dbReference type="Proteomes" id="UP001500067">
    <property type="component" value="Unassembled WGS sequence"/>
</dbReference>
<organism evidence="3 4">
    <name type="scientific">Nemorincola caseinilytica</name>
    <dbReference type="NCBI Taxonomy" id="2054315"/>
    <lineage>
        <taxon>Bacteria</taxon>
        <taxon>Pseudomonadati</taxon>
        <taxon>Bacteroidota</taxon>
        <taxon>Chitinophagia</taxon>
        <taxon>Chitinophagales</taxon>
        <taxon>Chitinophagaceae</taxon>
        <taxon>Nemorincola</taxon>
    </lineage>
</organism>
<dbReference type="InterPro" id="IPR002201">
    <property type="entry name" value="Glyco_trans_9"/>
</dbReference>
<dbReference type="Gene3D" id="3.40.50.2000">
    <property type="entry name" value="Glycogen Phosphorylase B"/>
    <property type="match status" value="2"/>
</dbReference>
<protein>
    <submittedName>
        <fullName evidence="3">Glycosyltransferase family 9 protein</fullName>
    </submittedName>
</protein>
<dbReference type="CDD" id="cd03789">
    <property type="entry name" value="GT9_LPS_heptosyltransferase"/>
    <property type="match status" value="1"/>
</dbReference>
<evidence type="ECO:0000256" key="2">
    <source>
        <dbReference type="ARBA" id="ARBA00022679"/>
    </source>
</evidence>
<comment type="caution">
    <text evidence="3">The sequence shown here is derived from an EMBL/GenBank/DDBJ whole genome shotgun (WGS) entry which is preliminary data.</text>
</comment>
<dbReference type="RefSeq" id="WP_345084017.1">
    <property type="nucleotide sequence ID" value="NZ_BAABFA010000019.1"/>
</dbReference>
<dbReference type="Pfam" id="PF01075">
    <property type="entry name" value="Glyco_transf_9"/>
    <property type="match status" value="1"/>
</dbReference>
<dbReference type="PANTHER" id="PTHR30160">
    <property type="entry name" value="TETRAACYLDISACCHARIDE 4'-KINASE-RELATED"/>
    <property type="match status" value="1"/>
</dbReference>
<evidence type="ECO:0000313" key="3">
    <source>
        <dbReference type="EMBL" id="GAA4468618.1"/>
    </source>
</evidence>
<dbReference type="PANTHER" id="PTHR30160:SF1">
    <property type="entry name" value="LIPOPOLYSACCHARIDE 1,2-N-ACETYLGLUCOSAMINETRANSFERASE-RELATED"/>
    <property type="match status" value="1"/>
</dbReference>
<dbReference type="EMBL" id="BAABFA010000019">
    <property type="protein sequence ID" value="GAA4468618.1"/>
    <property type="molecule type" value="Genomic_DNA"/>
</dbReference>
<gene>
    <name evidence="3" type="ORF">GCM10023093_26560</name>
</gene>
<dbReference type="InterPro" id="IPR051199">
    <property type="entry name" value="LPS_LOS_Heptosyltrfase"/>
</dbReference>
<keyword evidence="2" id="KW-0808">Transferase</keyword>
<reference evidence="4" key="1">
    <citation type="journal article" date="2019" name="Int. J. Syst. Evol. Microbiol.">
        <title>The Global Catalogue of Microorganisms (GCM) 10K type strain sequencing project: providing services to taxonomists for standard genome sequencing and annotation.</title>
        <authorList>
            <consortium name="The Broad Institute Genomics Platform"/>
            <consortium name="The Broad Institute Genome Sequencing Center for Infectious Disease"/>
            <person name="Wu L."/>
            <person name="Ma J."/>
        </authorList>
    </citation>
    <scope>NUCLEOTIDE SEQUENCE [LARGE SCALE GENOMIC DNA]</scope>
    <source>
        <strain evidence="4">JCM 32105</strain>
    </source>
</reference>
<keyword evidence="4" id="KW-1185">Reference proteome</keyword>
<evidence type="ECO:0000313" key="4">
    <source>
        <dbReference type="Proteomes" id="UP001500067"/>
    </source>
</evidence>
<name>A0ABP8NKW0_9BACT</name>
<dbReference type="SUPFAM" id="SSF53756">
    <property type="entry name" value="UDP-Glycosyltransferase/glycogen phosphorylase"/>
    <property type="match status" value="1"/>
</dbReference>
<evidence type="ECO:0000256" key="1">
    <source>
        <dbReference type="ARBA" id="ARBA00022676"/>
    </source>
</evidence>
<accession>A0ABP8NKW0</accession>